<protein>
    <submittedName>
        <fullName evidence="2">Cysteine-rich VLP domain-containing protein</fullName>
    </submittedName>
</protein>
<sequence>MSKTYRELTGKEKRQIKKLVVSKCANYDKEYGCLPLSGTPKSRKTFWGEEEQRSERAFRACTETSDTELATTSNCYMLGICYTNSALCRYFRESVLPEAPKLDAVFNHAPTVNCKLCGKPFLIDGKRVYCSKRCATEARRQQTAARVRKHREKQKQTTM</sequence>
<dbReference type="Pfam" id="PF14194">
    <property type="entry name" value="Cys_rich_VLP"/>
    <property type="match status" value="2"/>
</dbReference>
<evidence type="ECO:0000313" key="3">
    <source>
        <dbReference type="Proteomes" id="UP001300383"/>
    </source>
</evidence>
<dbReference type="RefSeq" id="WP_257357913.1">
    <property type="nucleotide sequence ID" value="NZ_JASGBQ010000008.1"/>
</dbReference>
<keyword evidence="3" id="KW-1185">Reference proteome</keyword>
<feature type="domain" description="Cysteine-rich VLP" evidence="1">
    <location>
        <begin position="73"/>
        <end position="98"/>
    </location>
</feature>
<organism evidence="2 3">
    <name type="scientific">Fusibacillus kribbianus</name>
    <dbReference type="NCBI Taxonomy" id="3044208"/>
    <lineage>
        <taxon>Bacteria</taxon>
        <taxon>Bacillati</taxon>
        <taxon>Bacillota</taxon>
        <taxon>Clostridia</taxon>
        <taxon>Lachnospirales</taxon>
        <taxon>Lachnospiraceae</taxon>
        <taxon>Fusibacillus</taxon>
    </lineage>
</organism>
<evidence type="ECO:0000313" key="2">
    <source>
        <dbReference type="EMBL" id="MDI9242162.1"/>
    </source>
</evidence>
<feature type="domain" description="Cysteine-rich VLP" evidence="1">
    <location>
        <begin position="9"/>
        <end position="37"/>
    </location>
</feature>
<reference evidence="2 3" key="1">
    <citation type="submission" date="2023-05" db="EMBL/GenBank/DDBJ databases">
        <title>[ruminococcus] sp. nov., isolated from a pig farm feces dump.</title>
        <authorList>
            <person name="Chang Y.-H."/>
        </authorList>
    </citation>
    <scope>NUCLEOTIDE SEQUENCE [LARGE SCALE GENOMIC DNA]</scope>
    <source>
        <strain evidence="2 3">YH-rum2234</strain>
    </source>
</reference>
<dbReference type="AlphaFoldDB" id="A0AAP4BAC5"/>
<dbReference type="EMBL" id="JASGBQ010000008">
    <property type="protein sequence ID" value="MDI9242162.1"/>
    <property type="molecule type" value="Genomic_DNA"/>
</dbReference>
<gene>
    <name evidence="2" type="ORF">QJ036_06670</name>
</gene>
<evidence type="ECO:0000259" key="1">
    <source>
        <dbReference type="Pfam" id="PF14194"/>
    </source>
</evidence>
<dbReference type="Proteomes" id="UP001300383">
    <property type="component" value="Unassembled WGS sequence"/>
</dbReference>
<dbReference type="InterPro" id="IPR025973">
    <property type="entry name" value="Cys_rich_VLP_dom"/>
</dbReference>
<comment type="caution">
    <text evidence="2">The sequence shown here is derived from an EMBL/GenBank/DDBJ whole genome shotgun (WGS) entry which is preliminary data.</text>
</comment>
<name>A0AAP4BAC5_9FIRM</name>
<proteinExistence type="predicted"/>
<accession>A0AAP4BAC5</accession>